<evidence type="ECO:0000313" key="2">
    <source>
        <dbReference type="EMBL" id="QJW97191.1"/>
    </source>
</evidence>
<dbReference type="AlphaFoldDB" id="A0A6M5YV76"/>
<dbReference type="InterPro" id="IPR045584">
    <property type="entry name" value="Pilin-like"/>
</dbReference>
<dbReference type="InterPro" id="IPR012902">
    <property type="entry name" value="N_methyl_site"/>
</dbReference>
<dbReference type="RefSeq" id="WP_171472610.1">
    <property type="nucleotide sequence ID" value="NZ_CP053452.2"/>
</dbReference>
<organism evidence="2 3">
    <name type="scientific">Frigoriglobus tundricola</name>
    <dbReference type="NCBI Taxonomy" id="2774151"/>
    <lineage>
        <taxon>Bacteria</taxon>
        <taxon>Pseudomonadati</taxon>
        <taxon>Planctomycetota</taxon>
        <taxon>Planctomycetia</taxon>
        <taxon>Gemmatales</taxon>
        <taxon>Gemmataceae</taxon>
        <taxon>Frigoriglobus</taxon>
    </lineage>
</organism>
<keyword evidence="1" id="KW-0812">Transmembrane</keyword>
<keyword evidence="1" id="KW-0472">Membrane</keyword>
<dbReference type="Gene3D" id="3.30.700.10">
    <property type="entry name" value="Glycoprotein, Type 4 Pilin"/>
    <property type="match status" value="1"/>
</dbReference>
<gene>
    <name evidence="2" type="ORF">FTUN_4756</name>
</gene>
<dbReference type="Pfam" id="PF07963">
    <property type="entry name" value="N_methyl"/>
    <property type="match status" value="1"/>
</dbReference>
<name>A0A6M5YV76_9BACT</name>
<dbReference type="Proteomes" id="UP000503447">
    <property type="component" value="Chromosome"/>
</dbReference>
<reference evidence="3" key="1">
    <citation type="submission" date="2020-05" db="EMBL/GenBank/DDBJ databases">
        <title>Frigoriglobus tundricola gen. nov., sp. nov., a psychrotolerant cellulolytic planctomycete of the family Gemmataceae with two divergent copies of 16S rRNA gene.</title>
        <authorList>
            <person name="Kulichevskaya I.S."/>
            <person name="Ivanova A.A."/>
            <person name="Naumoff D.G."/>
            <person name="Beletsky A.V."/>
            <person name="Rijpstra W.I.C."/>
            <person name="Sinninghe Damste J.S."/>
            <person name="Mardanov A.V."/>
            <person name="Ravin N.V."/>
            <person name="Dedysh S.N."/>
        </authorList>
    </citation>
    <scope>NUCLEOTIDE SEQUENCE [LARGE SCALE GENOMIC DNA]</scope>
    <source>
        <strain evidence="3">PL17</strain>
    </source>
</reference>
<protein>
    <recommendedName>
        <fullName evidence="4">Type II secretion system protein GspG C-terminal domain-containing protein</fullName>
    </recommendedName>
</protein>
<dbReference type="SUPFAM" id="SSF54523">
    <property type="entry name" value="Pili subunits"/>
    <property type="match status" value="1"/>
</dbReference>
<proteinExistence type="predicted"/>
<keyword evidence="3" id="KW-1185">Reference proteome</keyword>
<dbReference type="KEGG" id="ftj:FTUN_4756"/>
<accession>A0A6M5YV76</accession>
<dbReference type="EMBL" id="CP053452">
    <property type="protein sequence ID" value="QJW97191.1"/>
    <property type="molecule type" value="Genomic_DNA"/>
</dbReference>
<evidence type="ECO:0008006" key="4">
    <source>
        <dbReference type="Google" id="ProtNLM"/>
    </source>
</evidence>
<keyword evidence="1" id="KW-1133">Transmembrane helix</keyword>
<dbReference type="NCBIfam" id="TIGR02532">
    <property type="entry name" value="IV_pilin_GFxxxE"/>
    <property type="match status" value="1"/>
</dbReference>
<feature type="transmembrane region" description="Helical" evidence="1">
    <location>
        <begin position="16"/>
        <end position="38"/>
    </location>
</feature>
<sequence length="152" mass="16438">MLLATVRRSPARRSGFTLMEVLVVVAILVMLATVATIATQRYMDDAKKARAQLGCTGLATAIEAYTNNAANPGLTDQEKMPQSPMNLVTPPFGGQSFLRNGQNDIMDPWGKQYQFNPTQRSDGSSYILVMTQAPDGTQISQFGIGPNATPKN</sequence>
<evidence type="ECO:0000256" key="1">
    <source>
        <dbReference type="SAM" id="Phobius"/>
    </source>
</evidence>
<evidence type="ECO:0000313" key="3">
    <source>
        <dbReference type="Proteomes" id="UP000503447"/>
    </source>
</evidence>